<dbReference type="Proteomes" id="UP000694844">
    <property type="component" value="Chromosome 5"/>
</dbReference>
<protein>
    <submittedName>
        <fullName evidence="3">Uncharacterized protein LOC111133373</fullName>
    </submittedName>
</protein>
<sequence>MRCNLVVFLLITGTTVGLVLSIDLTWIKAMENCAEYGMAPFDPSKNYKADKKWTGTVKYNRSCGIVTLQIEKTEDGREKHCSAFILPLLNATFLWNVTNGLPTLSDLLKGIIGYKCTLADFDIVSIKDLPTPTHCMMNQGNSSHYISCEEKINDGCQPINKDSNSQPRITLSFTYATNEYCKDEPCIGNLETLSVLLNKYLTVSLSVSLSV</sequence>
<keyword evidence="2" id="KW-1185">Reference proteome</keyword>
<dbReference type="KEGG" id="cvn:111133373"/>
<evidence type="ECO:0000313" key="3">
    <source>
        <dbReference type="RefSeq" id="XP_022337419.1"/>
    </source>
</evidence>
<reference evidence="3" key="1">
    <citation type="submission" date="2025-08" db="UniProtKB">
        <authorList>
            <consortium name="RefSeq"/>
        </authorList>
    </citation>
    <scope>IDENTIFICATION</scope>
    <source>
        <tissue evidence="3">Whole sample</tissue>
    </source>
</reference>
<evidence type="ECO:0000256" key="1">
    <source>
        <dbReference type="SAM" id="SignalP"/>
    </source>
</evidence>
<dbReference type="OrthoDB" id="6208512at2759"/>
<keyword evidence="1" id="KW-0732">Signal</keyword>
<proteinExistence type="predicted"/>
<name>A0A8B8ECL7_CRAVI</name>
<feature type="signal peptide" evidence="1">
    <location>
        <begin position="1"/>
        <end position="21"/>
    </location>
</feature>
<organism evidence="2 3">
    <name type="scientific">Crassostrea virginica</name>
    <name type="common">Eastern oyster</name>
    <dbReference type="NCBI Taxonomy" id="6565"/>
    <lineage>
        <taxon>Eukaryota</taxon>
        <taxon>Metazoa</taxon>
        <taxon>Spiralia</taxon>
        <taxon>Lophotrochozoa</taxon>
        <taxon>Mollusca</taxon>
        <taxon>Bivalvia</taxon>
        <taxon>Autobranchia</taxon>
        <taxon>Pteriomorphia</taxon>
        <taxon>Ostreida</taxon>
        <taxon>Ostreoidea</taxon>
        <taxon>Ostreidae</taxon>
        <taxon>Crassostrea</taxon>
    </lineage>
</organism>
<dbReference type="RefSeq" id="XP_022337419.1">
    <property type="nucleotide sequence ID" value="XM_022481711.1"/>
</dbReference>
<feature type="chain" id="PRO_5034419839" evidence="1">
    <location>
        <begin position="22"/>
        <end position="211"/>
    </location>
</feature>
<dbReference type="GeneID" id="111133373"/>
<dbReference type="AlphaFoldDB" id="A0A8B8ECL7"/>
<evidence type="ECO:0000313" key="2">
    <source>
        <dbReference type="Proteomes" id="UP000694844"/>
    </source>
</evidence>
<accession>A0A8B8ECL7</accession>
<gene>
    <name evidence="3" type="primary">LOC111133373</name>
</gene>